<dbReference type="PROSITE" id="PS50943">
    <property type="entry name" value="HTH_CROC1"/>
    <property type="match status" value="1"/>
</dbReference>
<dbReference type="GO" id="GO:0003677">
    <property type="term" value="F:DNA binding"/>
    <property type="evidence" value="ECO:0007669"/>
    <property type="project" value="InterPro"/>
</dbReference>
<organism evidence="2 3">
    <name type="scientific">Tamaricihabitans halophyticus</name>
    <dbReference type="NCBI Taxonomy" id="1262583"/>
    <lineage>
        <taxon>Bacteria</taxon>
        <taxon>Bacillati</taxon>
        <taxon>Actinomycetota</taxon>
        <taxon>Actinomycetes</taxon>
        <taxon>Pseudonocardiales</taxon>
        <taxon>Pseudonocardiaceae</taxon>
        <taxon>Tamaricihabitans</taxon>
    </lineage>
</organism>
<comment type="caution">
    <text evidence="2">The sequence shown here is derived from an EMBL/GenBank/DDBJ whole genome shotgun (WGS) entry which is preliminary data.</text>
</comment>
<dbReference type="AlphaFoldDB" id="A0A4R2R0M7"/>
<dbReference type="InterPro" id="IPR043917">
    <property type="entry name" value="DUF5753"/>
</dbReference>
<evidence type="ECO:0000313" key="2">
    <source>
        <dbReference type="EMBL" id="TCP56190.1"/>
    </source>
</evidence>
<protein>
    <submittedName>
        <fullName evidence="2">Helix-turn-helix protein</fullName>
    </submittedName>
</protein>
<dbReference type="InterPro" id="IPR001387">
    <property type="entry name" value="Cro/C1-type_HTH"/>
</dbReference>
<gene>
    <name evidence="2" type="ORF">EV191_101130</name>
</gene>
<evidence type="ECO:0000313" key="3">
    <source>
        <dbReference type="Proteomes" id="UP000294911"/>
    </source>
</evidence>
<dbReference type="Pfam" id="PF19054">
    <property type="entry name" value="DUF5753"/>
    <property type="match status" value="1"/>
</dbReference>
<accession>A0A4R2R0M7</accession>
<dbReference type="OrthoDB" id="3672921at2"/>
<dbReference type="SUPFAM" id="SSF47413">
    <property type="entry name" value="lambda repressor-like DNA-binding domains"/>
    <property type="match status" value="1"/>
</dbReference>
<keyword evidence="3" id="KW-1185">Reference proteome</keyword>
<proteinExistence type="predicted"/>
<dbReference type="InterPro" id="IPR010982">
    <property type="entry name" value="Lambda_DNA-bd_dom_sf"/>
</dbReference>
<dbReference type="CDD" id="cd00093">
    <property type="entry name" value="HTH_XRE"/>
    <property type="match status" value="1"/>
</dbReference>
<dbReference type="EMBL" id="SLXQ01000001">
    <property type="protein sequence ID" value="TCP56190.1"/>
    <property type="molecule type" value="Genomic_DNA"/>
</dbReference>
<reference evidence="2 3" key="1">
    <citation type="submission" date="2019-03" db="EMBL/GenBank/DDBJ databases">
        <title>Genomic Encyclopedia of Type Strains, Phase IV (KMG-IV): sequencing the most valuable type-strain genomes for metagenomic binning, comparative biology and taxonomic classification.</title>
        <authorList>
            <person name="Goeker M."/>
        </authorList>
    </citation>
    <scope>NUCLEOTIDE SEQUENCE [LARGE SCALE GENOMIC DNA]</scope>
    <source>
        <strain evidence="2 3">DSM 45765</strain>
    </source>
</reference>
<evidence type="ECO:0000259" key="1">
    <source>
        <dbReference type="PROSITE" id="PS50943"/>
    </source>
</evidence>
<dbReference type="SMART" id="SM00530">
    <property type="entry name" value="HTH_XRE"/>
    <property type="match status" value="1"/>
</dbReference>
<dbReference type="RefSeq" id="WP_132874835.1">
    <property type="nucleotide sequence ID" value="NZ_SLXQ01000001.1"/>
</dbReference>
<name>A0A4R2R0M7_9PSEU</name>
<dbReference type="Gene3D" id="1.10.260.40">
    <property type="entry name" value="lambda repressor-like DNA-binding domains"/>
    <property type="match status" value="1"/>
</dbReference>
<dbReference type="Proteomes" id="UP000294911">
    <property type="component" value="Unassembled WGS sequence"/>
</dbReference>
<sequence length="282" mass="31303">MPVHPSDARRRELGAELRKYREAAGLLAVELAHRVGWSASHVSRLESGYATANEVTVATYLAYCSVPSKEVRKVLRTARSNEAGYLVRRNVLRTLVLHENLAHSITGTAPLLIPGLLQTREYARAVIELPGNRTEADVDERLATRMDRQELLTRLRGPRCAFYIYEAALRCKIGTDRVMNEQLLHLALLGAQRGITLRVVPFSAGGLAANSAEFTLMDFPEHAPVLHMENMVSGLFVENPEDVAVAHSVIGRLAEDALDEGQSREWFVRLANDYDRPPEGAV</sequence>
<feature type="domain" description="HTH cro/C1-type" evidence="1">
    <location>
        <begin position="17"/>
        <end position="71"/>
    </location>
</feature>
<dbReference type="Pfam" id="PF13560">
    <property type="entry name" value="HTH_31"/>
    <property type="match status" value="1"/>
</dbReference>